<dbReference type="Pfam" id="PF11835">
    <property type="entry name" value="RRM_8"/>
    <property type="match status" value="1"/>
</dbReference>
<dbReference type="InterPro" id="IPR012677">
    <property type="entry name" value="Nucleotide-bd_a/b_plait_sf"/>
</dbReference>
<feature type="region of interest" description="Disordered" evidence="4">
    <location>
        <begin position="13"/>
        <end position="38"/>
    </location>
</feature>
<evidence type="ECO:0000256" key="4">
    <source>
        <dbReference type="SAM" id="MobiDB-lite"/>
    </source>
</evidence>
<dbReference type="PROSITE" id="PS50102">
    <property type="entry name" value="RRM"/>
    <property type="match status" value="1"/>
</dbReference>
<feature type="domain" description="RRM" evidence="5">
    <location>
        <begin position="47"/>
        <end position="120"/>
    </location>
</feature>
<keyword evidence="7" id="KW-1185">Reference proteome</keyword>
<keyword evidence="2 3" id="KW-0694">RNA-binding</keyword>
<reference evidence="6" key="1">
    <citation type="submission" date="2021-12" db="EMBL/GenBank/DDBJ databases">
        <authorList>
            <person name="King R."/>
        </authorList>
    </citation>
    <scope>NUCLEOTIDE SEQUENCE</scope>
</reference>
<dbReference type="InterPro" id="IPR035979">
    <property type="entry name" value="RBD_domain_sf"/>
</dbReference>
<evidence type="ECO:0000256" key="2">
    <source>
        <dbReference type="ARBA" id="ARBA00022884"/>
    </source>
</evidence>
<sequence>MSFNDDCLSKRQRVDYKQGQASEDSEFYPGGDGRRKRPAPENHVLLLTVFTPAYPITTDVLHTICHPHGKVHRIVVFKKNGVQAMVEFDSIESAKRAKEALDGADIYSGCCTLKIEFAKPTKLNVYKNDMDSWDYTEPPRGTTNTVPSRGPLLQEPPHFGARPTPFITTPRPSSQLAPTATYFNVHAPFLRLGFSLSRFQTRRYPRSPKCAASEIPRNKERLSTDLLATGGNFIFRGFAAFWLQLSQIFDLFLLKHKLPKLLNNYFR</sequence>
<dbReference type="SUPFAM" id="SSF54928">
    <property type="entry name" value="RNA-binding domain, RBD"/>
    <property type="match status" value="1"/>
</dbReference>
<keyword evidence="1" id="KW-0677">Repeat</keyword>
<dbReference type="InterPro" id="IPR000504">
    <property type="entry name" value="RRM_dom"/>
</dbReference>
<evidence type="ECO:0000256" key="3">
    <source>
        <dbReference type="PROSITE-ProRule" id="PRU00176"/>
    </source>
</evidence>
<evidence type="ECO:0000256" key="1">
    <source>
        <dbReference type="ARBA" id="ARBA00022737"/>
    </source>
</evidence>
<protein>
    <recommendedName>
        <fullName evidence="5">RRM domain-containing protein</fullName>
    </recommendedName>
</protein>
<dbReference type="FunFam" id="3.30.70.330:FF:000072">
    <property type="entry name" value="heterogeneous nuclear ribonucleoprotein L isoform X1"/>
    <property type="match status" value="1"/>
</dbReference>
<gene>
    <name evidence="6" type="ORF">BEMITA_LOCUS2057</name>
</gene>
<name>A0A9P0G2X6_BEMTA</name>
<evidence type="ECO:0000313" key="7">
    <source>
        <dbReference type="Proteomes" id="UP001152759"/>
    </source>
</evidence>
<proteinExistence type="predicted"/>
<dbReference type="CDD" id="cd12694">
    <property type="entry name" value="RRM2_hnRNPL_like"/>
    <property type="match status" value="1"/>
</dbReference>
<dbReference type="InterPro" id="IPR021790">
    <property type="entry name" value="PTBP1-like_RRM2"/>
</dbReference>
<evidence type="ECO:0000259" key="5">
    <source>
        <dbReference type="PROSITE" id="PS50102"/>
    </source>
</evidence>
<dbReference type="AlphaFoldDB" id="A0A9P0G2X6"/>
<evidence type="ECO:0000313" key="6">
    <source>
        <dbReference type="EMBL" id="CAH0754914.1"/>
    </source>
</evidence>
<dbReference type="Proteomes" id="UP001152759">
    <property type="component" value="Chromosome 1"/>
</dbReference>
<accession>A0A9P0G2X6</accession>
<dbReference type="Gene3D" id="3.30.70.330">
    <property type="match status" value="1"/>
</dbReference>
<dbReference type="PANTHER" id="PTHR15592">
    <property type="entry name" value="MATRIN 3/NUCLEAR PROTEIN 220-RELATED"/>
    <property type="match status" value="1"/>
</dbReference>
<dbReference type="GO" id="GO:0003723">
    <property type="term" value="F:RNA binding"/>
    <property type="evidence" value="ECO:0007669"/>
    <property type="project" value="UniProtKB-UniRule"/>
</dbReference>
<dbReference type="SMART" id="SM00360">
    <property type="entry name" value="RRM"/>
    <property type="match status" value="1"/>
</dbReference>
<organism evidence="6 7">
    <name type="scientific">Bemisia tabaci</name>
    <name type="common">Sweetpotato whitefly</name>
    <name type="synonym">Aleurodes tabaci</name>
    <dbReference type="NCBI Taxonomy" id="7038"/>
    <lineage>
        <taxon>Eukaryota</taxon>
        <taxon>Metazoa</taxon>
        <taxon>Ecdysozoa</taxon>
        <taxon>Arthropoda</taxon>
        <taxon>Hexapoda</taxon>
        <taxon>Insecta</taxon>
        <taxon>Pterygota</taxon>
        <taxon>Neoptera</taxon>
        <taxon>Paraneoptera</taxon>
        <taxon>Hemiptera</taxon>
        <taxon>Sternorrhyncha</taxon>
        <taxon>Aleyrodoidea</taxon>
        <taxon>Aleyrodidae</taxon>
        <taxon>Aleyrodinae</taxon>
        <taxon>Bemisia</taxon>
    </lineage>
</organism>
<dbReference type="EMBL" id="OU963862">
    <property type="protein sequence ID" value="CAH0754914.1"/>
    <property type="molecule type" value="Genomic_DNA"/>
</dbReference>